<evidence type="ECO:0000259" key="7">
    <source>
        <dbReference type="Pfam" id="PF02770"/>
    </source>
</evidence>
<dbReference type="OrthoDB" id="7807987at2"/>
<evidence type="ECO:0000256" key="4">
    <source>
        <dbReference type="ARBA" id="ARBA00022827"/>
    </source>
</evidence>
<dbReference type="KEGG" id="hoh:Hoch_2948"/>
<dbReference type="AlphaFoldDB" id="D0LPU9"/>
<dbReference type="PIRSF" id="PIRSF016578">
    <property type="entry name" value="HsaA"/>
    <property type="match status" value="1"/>
</dbReference>
<dbReference type="Pfam" id="PF00441">
    <property type="entry name" value="Acyl-CoA_dh_1"/>
    <property type="match status" value="1"/>
</dbReference>
<comment type="similarity">
    <text evidence="2 5">Belongs to the acyl-CoA dehydrogenase family.</text>
</comment>
<evidence type="ECO:0000256" key="2">
    <source>
        <dbReference type="ARBA" id="ARBA00009347"/>
    </source>
</evidence>
<dbReference type="SUPFAM" id="SSF47203">
    <property type="entry name" value="Acyl-CoA dehydrogenase C-terminal domain-like"/>
    <property type="match status" value="1"/>
</dbReference>
<feature type="domain" description="Acyl-CoA dehydrogenase/oxidase C-terminal" evidence="6">
    <location>
        <begin position="224"/>
        <end position="371"/>
    </location>
</feature>
<evidence type="ECO:0000256" key="1">
    <source>
        <dbReference type="ARBA" id="ARBA00001974"/>
    </source>
</evidence>
<organism evidence="9 10">
    <name type="scientific">Haliangium ochraceum (strain DSM 14365 / JCM 11303 / SMP-2)</name>
    <dbReference type="NCBI Taxonomy" id="502025"/>
    <lineage>
        <taxon>Bacteria</taxon>
        <taxon>Pseudomonadati</taxon>
        <taxon>Myxococcota</taxon>
        <taxon>Polyangia</taxon>
        <taxon>Haliangiales</taxon>
        <taxon>Kofleriaceae</taxon>
        <taxon>Haliangium</taxon>
    </lineage>
</organism>
<dbReference type="FunFam" id="1.20.140.10:FF:000004">
    <property type="entry name" value="Acyl-CoA dehydrogenase FadE25"/>
    <property type="match status" value="1"/>
</dbReference>
<evidence type="ECO:0000259" key="8">
    <source>
        <dbReference type="Pfam" id="PF02771"/>
    </source>
</evidence>
<dbReference type="Gene3D" id="1.10.540.10">
    <property type="entry name" value="Acyl-CoA dehydrogenase/oxidase, N-terminal domain"/>
    <property type="match status" value="1"/>
</dbReference>
<dbReference type="InterPro" id="IPR009075">
    <property type="entry name" value="AcylCo_DH/oxidase_C"/>
</dbReference>
<protein>
    <submittedName>
        <fullName evidence="9">Acyl-CoA dehydrogenase domain protein</fullName>
    </submittedName>
</protein>
<reference evidence="9 10" key="1">
    <citation type="journal article" date="2010" name="Stand. Genomic Sci.">
        <title>Complete genome sequence of Haliangium ochraceum type strain (SMP-2).</title>
        <authorList>
            <consortium name="US DOE Joint Genome Institute (JGI-PGF)"/>
            <person name="Ivanova N."/>
            <person name="Daum C."/>
            <person name="Lang E."/>
            <person name="Abt B."/>
            <person name="Kopitz M."/>
            <person name="Saunders E."/>
            <person name="Lapidus A."/>
            <person name="Lucas S."/>
            <person name="Glavina Del Rio T."/>
            <person name="Nolan M."/>
            <person name="Tice H."/>
            <person name="Copeland A."/>
            <person name="Cheng J.F."/>
            <person name="Chen F."/>
            <person name="Bruce D."/>
            <person name="Goodwin L."/>
            <person name="Pitluck S."/>
            <person name="Mavromatis K."/>
            <person name="Pati A."/>
            <person name="Mikhailova N."/>
            <person name="Chen A."/>
            <person name="Palaniappan K."/>
            <person name="Land M."/>
            <person name="Hauser L."/>
            <person name="Chang Y.J."/>
            <person name="Jeffries C.D."/>
            <person name="Detter J.C."/>
            <person name="Brettin T."/>
            <person name="Rohde M."/>
            <person name="Goker M."/>
            <person name="Bristow J."/>
            <person name="Markowitz V."/>
            <person name="Eisen J.A."/>
            <person name="Hugenholtz P."/>
            <person name="Kyrpides N.C."/>
            <person name="Klenk H.P."/>
        </authorList>
    </citation>
    <scope>NUCLEOTIDE SEQUENCE [LARGE SCALE GENOMIC DNA]</scope>
    <source>
        <strain evidence="10">DSM 14365 / CIP 107738 / JCM 11303 / AJ 13395 / SMP-2</strain>
    </source>
</reference>
<evidence type="ECO:0000256" key="3">
    <source>
        <dbReference type="ARBA" id="ARBA00022630"/>
    </source>
</evidence>
<name>D0LPU9_HALO1</name>
<dbReference type="Proteomes" id="UP000001880">
    <property type="component" value="Chromosome"/>
</dbReference>
<dbReference type="InterPro" id="IPR037069">
    <property type="entry name" value="AcylCoA_DH/ox_N_sf"/>
</dbReference>
<dbReference type="GO" id="GO:0050660">
    <property type="term" value="F:flavin adenine dinucleotide binding"/>
    <property type="evidence" value="ECO:0007669"/>
    <property type="project" value="InterPro"/>
</dbReference>
<dbReference type="InterPro" id="IPR013786">
    <property type="entry name" value="AcylCoA_DH/ox_N"/>
</dbReference>
<dbReference type="RefSeq" id="WP_012828063.1">
    <property type="nucleotide sequence ID" value="NC_013440.1"/>
</dbReference>
<dbReference type="Pfam" id="PF02770">
    <property type="entry name" value="Acyl-CoA_dh_M"/>
    <property type="match status" value="1"/>
</dbReference>
<accession>D0LPU9</accession>
<dbReference type="InterPro" id="IPR046373">
    <property type="entry name" value="Acyl-CoA_Oxase/DH_mid-dom_sf"/>
</dbReference>
<dbReference type="SUPFAM" id="SSF56645">
    <property type="entry name" value="Acyl-CoA dehydrogenase NM domain-like"/>
    <property type="match status" value="1"/>
</dbReference>
<keyword evidence="5" id="KW-0560">Oxidoreductase</keyword>
<dbReference type="Pfam" id="PF02771">
    <property type="entry name" value="Acyl-CoA_dh_N"/>
    <property type="match status" value="1"/>
</dbReference>
<keyword evidence="3 5" id="KW-0285">Flavoprotein</keyword>
<dbReference type="PANTHER" id="PTHR43884">
    <property type="entry name" value="ACYL-COA DEHYDROGENASE"/>
    <property type="match status" value="1"/>
</dbReference>
<dbReference type="Gene3D" id="2.40.110.10">
    <property type="entry name" value="Butyryl-CoA Dehydrogenase, subunit A, domain 2"/>
    <property type="match status" value="1"/>
</dbReference>
<evidence type="ECO:0000313" key="9">
    <source>
        <dbReference type="EMBL" id="ACY15462.1"/>
    </source>
</evidence>
<keyword evidence="4 5" id="KW-0274">FAD</keyword>
<dbReference type="Gene3D" id="1.20.140.10">
    <property type="entry name" value="Butyryl-CoA Dehydrogenase, subunit A, domain 3"/>
    <property type="match status" value="1"/>
</dbReference>
<evidence type="ECO:0000259" key="6">
    <source>
        <dbReference type="Pfam" id="PF00441"/>
    </source>
</evidence>
<dbReference type="GO" id="GO:0003995">
    <property type="term" value="F:acyl-CoA dehydrogenase activity"/>
    <property type="evidence" value="ECO:0007669"/>
    <property type="project" value="TreeGrafter"/>
</dbReference>
<dbReference type="InterPro" id="IPR036250">
    <property type="entry name" value="AcylCo_DH-like_C"/>
</dbReference>
<comment type="cofactor">
    <cofactor evidence="1 5">
        <name>FAD</name>
        <dbReference type="ChEBI" id="CHEBI:57692"/>
    </cofactor>
</comment>
<keyword evidence="10" id="KW-1185">Reference proteome</keyword>
<proteinExistence type="inferred from homology"/>
<dbReference type="STRING" id="502025.Hoch_2948"/>
<dbReference type="InterPro" id="IPR006091">
    <property type="entry name" value="Acyl-CoA_Oxase/DH_mid-dom"/>
</dbReference>
<dbReference type="PANTHER" id="PTHR43884:SF12">
    <property type="entry name" value="ISOVALERYL-COA DEHYDROGENASE, MITOCHONDRIAL-RELATED"/>
    <property type="match status" value="1"/>
</dbReference>
<evidence type="ECO:0000313" key="10">
    <source>
        <dbReference type="Proteomes" id="UP000001880"/>
    </source>
</evidence>
<sequence length="391" mass="41931">MVTLSNEQAAWREEFRAYVDTEVIPFADAWHRDQQMPPSVIGTLAERGYLGLVIPEEFGGRGVGPVALGLLAGELGRGCSSLCSLLTVHTMVGWAITRWGSAPQKKRWLPELASGRVLGALALTEPDTGSDAKSVRTSVQRHGTELALDGHKSWVTYGQSADLFLVFGRAEEGPAAVLVERDRKGLRTEPISDLLGLRASMTASLRLEGARVPTDAELGRPGMGIAQIAATALDSGRYTVAWGCVGILRACTEACVAYSAQREQFGAKLKDHQLISRMVSNMFTDLRAAELLCLEAGQLRARKDPGALAATSIAKYFASTAAVRAANDAVQLHGANGCSGDFPLQRYFGDAKVMEIIEGSSQIQQLVIAEFAHQDHAGAQVRGGSAAWRRQ</sequence>
<dbReference type="HOGENOM" id="CLU_018204_0_2_7"/>
<feature type="domain" description="Acyl-CoA dehydrogenase/oxidase N-terminal" evidence="8">
    <location>
        <begin position="6"/>
        <end position="115"/>
    </location>
</feature>
<feature type="domain" description="Acyl-CoA oxidase/dehydrogenase middle" evidence="7">
    <location>
        <begin position="120"/>
        <end position="208"/>
    </location>
</feature>
<dbReference type="InterPro" id="IPR009100">
    <property type="entry name" value="AcylCoA_DH/oxidase_NM_dom_sf"/>
</dbReference>
<gene>
    <name evidence="9" type="ordered locus">Hoch_2948</name>
</gene>
<evidence type="ECO:0000256" key="5">
    <source>
        <dbReference type="RuleBase" id="RU362125"/>
    </source>
</evidence>
<dbReference type="eggNOG" id="COG1960">
    <property type="taxonomic scope" value="Bacteria"/>
</dbReference>
<dbReference type="EMBL" id="CP001804">
    <property type="protein sequence ID" value="ACY15462.1"/>
    <property type="molecule type" value="Genomic_DNA"/>
</dbReference>